<comment type="similarity">
    <text evidence="2">Belongs to the major facilitator superfamily. EmrB family.</text>
</comment>
<evidence type="ECO:0000256" key="4">
    <source>
        <dbReference type="ARBA" id="ARBA00022475"/>
    </source>
</evidence>
<evidence type="ECO:0000256" key="3">
    <source>
        <dbReference type="ARBA" id="ARBA00022448"/>
    </source>
</evidence>
<sequence>MIIAIVVGGAFIAILNQTVLSPALPKLMETFQINAGTAQWVTTIYMLVNGIMVPVTAYLIDRFATKLLFIISMAVFIVGTLVTGMAGSFPILIIGRIMQAMGAGIQLPLVAYVPMLVFPREKRGTAMGMAGIVMSCAPAIGPVFAGWIIDRFGWRMMFYSIIPLAIVILVLSIFLLENVGERKRPHLDLLSIVLSSFAFGGLLYGFSSASTKGWGSPLVILPLLIGAAAFVWFIRRQFHLDEPLLELRILKTPVFACSAAIVTIINSALSVGSIVLPIYLQSVKGFSAFTTGMLMMPGAVASIFMSPISGLLFDKFGPRGISIIGLTALTGSLTALAFIGPTTSVLLLIVIYVLQSFGQTIANMPVNTWGINSLKNEYIAHGNAISNTGRQVGGSISTALIITIMTMVTSSSKAPTSLLQTASGVRAAYAASACVAAVALILAVLKVRKGGEAPLEEE</sequence>
<organism evidence="10 11">
    <name type="scientific">Emergencia timonensis</name>
    <dbReference type="NCBI Taxonomy" id="1776384"/>
    <lineage>
        <taxon>Bacteria</taxon>
        <taxon>Bacillati</taxon>
        <taxon>Bacillota</taxon>
        <taxon>Clostridia</taxon>
        <taxon>Peptostreptococcales</taxon>
        <taxon>Anaerovoracaceae</taxon>
        <taxon>Emergencia</taxon>
    </lineage>
</organism>
<comment type="subcellular location">
    <subcellularLocation>
        <location evidence="1">Cell membrane</location>
        <topology evidence="1">Multi-pass membrane protein</topology>
    </subcellularLocation>
</comment>
<dbReference type="EMBL" id="QRMS01000008">
    <property type="protein sequence ID" value="RHJ83765.1"/>
    <property type="molecule type" value="Genomic_DNA"/>
</dbReference>
<dbReference type="PANTHER" id="PTHR42718:SF9">
    <property type="entry name" value="MAJOR FACILITATOR SUPERFAMILY MULTIDRUG TRANSPORTER MFSC"/>
    <property type="match status" value="1"/>
</dbReference>
<dbReference type="GO" id="GO:0005886">
    <property type="term" value="C:plasma membrane"/>
    <property type="evidence" value="ECO:0007669"/>
    <property type="project" value="UniProtKB-SubCell"/>
</dbReference>
<keyword evidence="5 8" id="KW-0812">Transmembrane</keyword>
<dbReference type="AlphaFoldDB" id="A0A415DUS5"/>
<evidence type="ECO:0000256" key="7">
    <source>
        <dbReference type="ARBA" id="ARBA00023136"/>
    </source>
</evidence>
<protein>
    <submittedName>
        <fullName evidence="10">MFS transporter</fullName>
    </submittedName>
</protein>
<keyword evidence="6 8" id="KW-1133">Transmembrane helix</keyword>
<dbReference type="InterPro" id="IPR036259">
    <property type="entry name" value="MFS_trans_sf"/>
</dbReference>
<feature type="transmembrane region" description="Helical" evidence="8">
    <location>
        <begin position="100"/>
        <end position="118"/>
    </location>
</feature>
<feature type="domain" description="Major facilitator superfamily (MFS) profile" evidence="9">
    <location>
        <begin position="2"/>
        <end position="451"/>
    </location>
</feature>
<name>A0A415DUS5_9FIRM</name>
<dbReference type="PRINTS" id="PR01036">
    <property type="entry name" value="TCRTETB"/>
</dbReference>
<dbReference type="NCBIfam" id="TIGR00711">
    <property type="entry name" value="efflux_EmrB"/>
    <property type="match status" value="1"/>
</dbReference>
<keyword evidence="3" id="KW-0813">Transport</keyword>
<feature type="transmembrane region" description="Helical" evidence="8">
    <location>
        <begin position="39"/>
        <end position="60"/>
    </location>
</feature>
<dbReference type="Gene3D" id="1.20.1250.20">
    <property type="entry name" value="MFS general substrate transporter like domains"/>
    <property type="match status" value="1"/>
</dbReference>
<dbReference type="InterPro" id="IPR004638">
    <property type="entry name" value="EmrB-like"/>
</dbReference>
<dbReference type="Proteomes" id="UP000284841">
    <property type="component" value="Unassembled WGS sequence"/>
</dbReference>
<dbReference type="Gene3D" id="1.20.1720.10">
    <property type="entry name" value="Multidrug resistance protein D"/>
    <property type="match status" value="1"/>
</dbReference>
<feature type="transmembrane region" description="Helical" evidence="8">
    <location>
        <begin position="156"/>
        <end position="176"/>
    </location>
</feature>
<keyword evidence="4" id="KW-1003">Cell membrane</keyword>
<evidence type="ECO:0000256" key="8">
    <source>
        <dbReference type="SAM" id="Phobius"/>
    </source>
</evidence>
<dbReference type="OrthoDB" id="102502at2"/>
<evidence type="ECO:0000256" key="2">
    <source>
        <dbReference type="ARBA" id="ARBA00008537"/>
    </source>
</evidence>
<evidence type="ECO:0000259" key="9">
    <source>
        <dbReference type="PROSITE" id="PS50850"/>
    </source>
</evidence>
<evidence type="ECO:0000313" key="11">
    <source>
        <dbReference type="Proteomes" id="UP000284841"/>
    </source>
</evidence>
<dbReference type="GO" id="GO:0022857">
    <property type="term" value="F:transmembrane transporter activity"/>
    <property type="evidence" value="ECO:0007669"/>
    <property type="project" value="InterPro"/>
</dbReference>
<dbReference type="STRING" id="1776384.GCA_900086585_01170"/>
<keyword evidence="7 8" id="KW-0472">Membrane</keyword>
<dbReference type="Pfam" id="PF07690">
    <property type="entry name" value="MFS_1"/>
    <property type="match status" value="1"/>
</dbReference>
<dbReference type="InterPro" id="IPR020846">
    <property type="entry name" value="MFS_dom"/>
</dbReference>
<evidence type="ECO:0000256" key="1">
    <source>
        <dbReference type="ARBA" id="ARBA00004651"/>
    </source>
</evidence>
<evidence type="ECO:0000313" key="10">
    <source>
        <dbReference type="EMBL" id="RHJ83765.1"/>
    </source>
</evidence>
<feature type="transmembrane region" description="Helical" evidence="8">
    <location>
        <begin position="67"/>
        <end position="94"/>
    </location>
</feature>
<dbReference type="PANTHER" id="PTHR42718">
    <property type="entry name" value="MAJOR FACILITATOR SUPERFAMILY MULTIDRUG TRANSPORTER MFSC"/>
    <property type="match status" value="1"/>
</dbReference>
<feature type="transmembrane region" description="Helical" evidence="8">
    <location>
        <begin position="254"/>
        <end position="280"/>
    </location>
</feature>
<keyword evidence="11" id="KW-1185">Reference proteome</keyword>
<feature type="transmembrane region" description="Helical" evidence="8">
    <location>
        <begin position="286"/>
        <end position="313"/>
    </location>
</feature>
<feature type="transmembrane region" description="Helical" evidence="8">
    <location>
        <begin position="188"/>
        <end position="207"/>
    </location>
</feature>
<dbReference type="SUPFAM" id="SSF103473">
    <property type="entry name" value="MFS general substrate transporter"/>
    <property type="match status" value="2"/>
</dbReference>
<evidence type="ECO:0000256" key="6">
    <source>
        <dbReference type="ARBA" id="ARBA00022989"/>
    </source>
</evidence>
<comment type="caution">
    <text evidence="10">The sequence shown here is derived from an EMBL/GenBank/DDBJ whole genome shotgun (WGS) entry which is preliminary data.</text>
</comment>
<feature type="transmembrane region" description="Helical" evidence="8">
    <location>
        <begin position="130"/>
        <end position="150"/>
    </location>
</feature>
<dbReference type="CDD" id="cd17503">
    <property type="entry name" value="MFS_LmrB_MDR_like"/>
    <property type="match status" value="1"/>
</dbReference>
<evidence type="ECO:0000256" key="5">
    <source>
        <dbReference type="ARBA" id="ARBA00022692"/>
    </source>
</evidence>
<dbReference type="InterPro" id="IPR011701">
    <property type="entry name" value="MFS"/>
</dbReference>
<feature type="transmembrane region" description="Helical" evidence="8">
    <location>
        <begin position="213"/>
        <end position="234"/>
    </location>
</feature>
<gene>
    <name evidence="10" type="ORF">DW099_18380</name>
</gene>
<reference evidence="10 11" key="1">
    <citation type="submission" date="2018-08" db="EMBL/GenBank/DDBJ databases">
        <title>A genome reference for cultivated species of the human gut microbiota.</title>
        <authorList>
            <person name="Zou Y."/>
            <person name="Xue W."/>
            <person name="Luo G."/>
        </authorList>
    </citation>
    <scope>NUCLEOTIDE SEQUENCE [LARGE SCALE GENOMIC DNA]</scope>
    <source>
        <strain evidence="10 11">AM07-24</strain>
    </source>
</reference>
<accession>A0A415DUS5</accession>
<dbReference type="PROSITE" id="PS50850">
    <property type="entry name" value="MFS"/>
    <property type="match status" value="1"/>
</dbReference>
<feature type="transmembrane region" description="Helical" evidence="8">
    <location>
        <begin position="325"/>
        <end position="354"/>
    </location>
</feature>
<proteinExistence type="inferred from homology"/>
<feature type="transmembrane region" description="Helical" evidence="8">
    <location>
        <begin position="427"/>
        <end position="445"/>
    </location>
</feature>